<feature type="domain" description="Aminoglycoside phosphotransferase" evidence="1">
    <location>
        <begin position="285"/>
        <end position="447"/>
    </location>
</feature>
<evidence type="ECO:0000313" key="2">
    <source>
        <dbReference type="EMBL" id="MBJ7538592.1"/>
    </source>
</evidence>
<sequence length="545" mass="62247">MPTSASAVQENLHFLLNEVETHCHLVELFFKTHSIELLPRIRTRRGYVQTLREKMEKECAWLLERRKPGTAFYIRVEAMRSLALALDGVSVHFFDCIQEGTLAEAYPHPSRDACRKLVRRIERCIKLVKSGMGKSHRRTGIKLGRRTQALLVSYDEIQATTLAAKEHLNDAQLQAAILSNFALKRVIKQLAVVGEALIKADLGQVVSLQNYGHLQDSVSTLNYSLSDLKVRRLALTRSGSAIAAISHKDASNKDILAVYKEGDRSKIAEEVQGVANWRNIDPRLAPNVLAHTSSKGETSALLIEHMAGKTLETLLLAEQQQGVEAALAALFKTLNKMWKTTHTTELSHARFMQQLDKRIGDSHKVHPEFFTPEHRICGQVSPSFKTLIHRVEAKELRWSAPFSVLIHGDFNVDNLIYDEVEDRIYFIDLHRSAYFDYVQDLSVLMVSIYRLQVLSGSTRKLMMESAKQVYQFGRRFAKRHDDVYFELRLAAGLARSFATSTRFIFDKKLASRMHLRARYLLEKLAQMTPEQELKFKIPLQELYFE</sequence>
<proteinExistence type="predicted"/>
<name>A0A934JUL9_9GAMM</name>
<keyword evidence="3" id="KW-1185">Reference proteome</keyword>
<dbReference type="SUPFAM" id="SSF56112">
    <property type="entry name" value="Protein kinase-like (PK-like)"/>
    <property type="match status" value="1"/>
</dbReference>
<reference evidence="2" key="1">
    <citation type="submission" date="2020-12" db="EMBL/GenBank/DDBJ databases">
        <title>Marinomonas arctica sp. nov., a psychrotolerant bacterium isolated from the Arctic.</title>
        <authorList>
            <person name="Zhang Y."/>
        </authorList>
    </citation>
    <scope>NUCLEOTIDE SEQUENCE</scope>
    <source>
        <strain evidence="2">C1424</strain>
    </source>
</reference>
<dbReference type="InterPro" id="IPR011009">
    <property type="entry name" value="Kinase-like_dom_sf"/>
</dbReference>
<gene>
    <name evidence="2" type="ORF">I8J31_12980</name>
</gene>
<dbReference type="EMBL" id="JAEMNX010000015">
    <property type="protein sequence ID" value="MBJ7538592.1"/>
    <property type="molecule type" value="Genomic_DNA"/>
</dbReference>
<dbReference type="RefSeq" id="WP_199469001.1">
    <property type="nucleotide sequence ID" value="NZ_JAEMNX010000015.1"/>
</dbReference>
<organism evidence="2 3">
    <name type="scientific">Marinomonas transparens</name>
    <dbReference type="NCBI Taxonomy" id="2795388"/>
    <lineage>
        <taxon>Bacteria</taxon>
        <taxon>Pseudomonadati</taxon>
        <taxon>Pseudomonadota</taxon>
        <taxon>Gammaproteobacteria</taxon>
        <taxon>Oceanospirillales</taxon>
        <taxon>Oceanospirillaceae</taxon>
        <taxon>Marinomonas</taxon>
    </lineage>
</organism>
<evidence type="ECO:0000259" key="1">
    <source>
        <dbReference type="Pfam" id="PF01636"/>
    </source>
</evidence>
<accession>A0A934JUL9</accession>
<dbReference type="Pfam" id="PF01636">
    <property type="entry name" value="APH"/>
    <property type="match status" value="1"/>
</dbReference>
<dbReference type="Proteomes" id="UP000628710">
    <property type="component" value="Unassembled WGS sequence"/>
</dbReference>
<dbReference type="Gene3D" id="3.90.1200.10">
    <property type="match status" value="1"/>
</dbReference>
<evidence type="ECO:0000313" key="3">
    <source>
        <dbReference type="Proteomes" id="UP000628710"/>
    </source>
</evidence>
<dbReference type="InterPro" id="IPR002575">
    <property type="entry name" value="Aminoglycoside_PTrfase"/>
</dbReference>
<dbReference type="AlphaFoldDB" id="A0A934JUL9"/>
<protein>
    <submittedName>
        <fullName evidence="2">Phosphotransferase</fullName>
    </submittedName>
</protein>
<comment type="caution">
    <text evidence="2">The sequence shown here is derived from an EMBL/GenBank/DDBJ whole genome shotgun (WGS) entry which is preliminary data.</text>
</comment>